<organism evidence="4 5">
    <name type="scientific">Sinanodonta woodiana</name>
    <name type="common">Chinese pond mussel</name>
    <name type="synonym">Anodonta woodiana</name>
    <dbReference type="NCBI Taxonomy" id="1069815"/>
    <lineage>
        <taxon>Eukaryota</taxon>
        <taxon>Metazoa</taxon>
        <taxon>Spiralia</taxon>
        <taxon>Lophotrochozoa</taxon>
        <taxon>Mollusca</taxon>
        <taxon>Bivalvia</taxon>
        <taxon>Autobranchia</taxon>
        <taxon>Heteroconchia</taxon>
        <taxon>Palaeoheterodonta</taxon>
        <taxon>Unionida</taxon>
        <taxon>Unionoidea</taxon>
        <taxon>Unionidae</taxon>
        <taxon>Unioninae</taxon>
        <taxon>Sinanodonta</taxon>
    </lineage>
</organism>
<comment type="similarity">
    <text evidence="1">Belongs to the glycosyl hydrolase 16 family.</text>
</comment>
<evidence type="ECO:0000313" key="5">
    <source>
        <dbReference type="Proteomes" id="UP001634394"/>
    </source>
</evidence>
<reference evidence="4 5" key="1">
    <citation type="submission" date="2024-11" db="EMBL/GenBank/DDBJ databases">
        <title>Chromosome-level genome assembly of the freshwater bivalve Anodonta woodiana.</title>
        <authorList>
            <person name="Chen X."/>
        </authorList>
    </citation>
    <scope>NUCLEOTIDE SEQUENCE [LARGE SCALE GENOMIC DNA]</scope>
    <source>
        <strain evidence="4">MN2024</strain>
        <tissue evidence="4">Gills</tissue>
    </source>
</reference>
<dbReference type="AlphaFoldDB" id="A0ABD3VBJ6"/>
<evidence type="ECO:0000256" key="1">
    <source>
        <dbReference type="ARBA" id="ARBA00006865"/>
    </source>
</evidence>
<evidence type="ECO:0000259" key="3">
    <source>
        <dbReference type="PROSITE" id="PS51762"/>
    </source>
</evidence>
<dbReference type="EMBL" id="JBJQND010000012">
    <property type="protein sequence ID" value="KAL3858964.1"/>
    <property type="molecule type" value="Genomic_DNA"/>
</dbReference>
<accession>A0ABD3VBJ6</accession>
<keyword evidence="5" id="KW-1185">Reference proteome</keyword>
<gene>
    <name evidence="4" type="ORF">ACJMK2_009209</name>
</gene>
<dbReference type="InterPro" id="IPR050546">
    <property type="entry name" value="Glycosyl_Hydrlase_16"/>
</dbReference>
<feature type="domain" description="GH16" evidence="3">
    <location>
        <begin position="130"/>
        <end position="454"/>
    </location>
</feature>
<dbReference type="SUPFAM" id="SSF49899">
    <property type="entry name" value="Concanavalin A-like lectins/glucanases"/>
    <property type="match status" value="1"/>
</dbReference>
<dbReference type="InterPro" id="IPR013320">
    <property type="entry name" value="ConA-like_dom_sf"/>
</dbReference>
<proteinExistence type="inferred from homology"/>
<feature type="chain" id="PRO_5044821100" description="GH16 domain-containing protein" evidence="2">
    <location>
        <begin position="17"/>
        <end position="454"/>
    </location>
</feature>
<dbReference type="PANTHER" id="PTHR10963">
    <property type="entry name" value="GLYCOSYL HYDROLASE-RELATED"/>
    <property type="match status" value="1"/>
</dbReference>
<name>A0ABD3VBJ6_SINWO</name>
<dbReference type="Gene3D" id="2.60.120.200">
    <property type="match status" value="1"/>
</dbReference>
<dbReference type="Pfam" id="PF00722">
    <property type="entry name" value="Glyco_hydro_16"/>
    <property type="match status" value="1"/>
</dbReference>
<dbReference type="PANTHER" id="PTHR10963:SF55">
    <property type="entry name" value="GLYCOSIDE HYDROLASE FAMILY 16 PROTEIN"/>
    <property type="match status" value="1"/>
</dbReference>
<evidence type="ECO:0000313" key="4">
    <source>
        <dbReference type="EMBL" id="KAL3858964.1"/>
    </source>
</evidence>
<dbReference type="InterPro" id="IPR000757">
    <property type="entry name" value="Beta-glucanase-like"/>
</dbReference>
<dbReference type="Proteomes" id="UP001634394">
    <property type="component" value="Unassembled WGS sequence"/>
</dbReference>
<keyword evidence="2" id="KW-0732">Signal</keyword>
<sequence length="454" mass="51927">MIIGCVLLMSVLSVLSTRTNDLPFPKISSFENGVGFMLEDIPGLRFLHVIYGKNEKDTEVGVFQQAVNGMWYHRNNNFKLEKGEKLLYRLVAEIGGKLVQFPFDSFLEWLEPKLFSPKNAVRRGTIVFRDDFDHGDQPDKNHWNYEVSMYGGYNGEFQVYTPAKTNAFIRNGHLFLKPTLTINDARFDEHKLTTGVMDLHEMYGVCSNANNNGCRRDGHNGMLPPVMSAKITSKTTIRYGKVEVRARIPKGDWIWPAIWMLPKDSKYGQWPRSGEIDMMESRGNSVANDPNNHNHGVTEVISTLHWGPSASHNGFMKTHGGRQNNNGWNSDFHVYTLDWTQNHIIVTVDNQEVMHVNAPAGGFFHFGGFTGDNIWKAGEHMAPFDQPFYLILNVAIGGTSNFFPDNWHYDAKKPWANSSPHANADFWAHRFEWERTWVGDNVAMEIDWVQMTQY</sequence>
<protein>
    <recommendedName>
        <fullName evidence="3">GH16 domain-containing protein</fullName>
    </recommendedName>
</protein>
<dbReference type="PROSITE" id="PS51762">
    <property type="entry name" value="GH16_2"/>
    <property type="match status" value="1"/>
</dbReference>
<comment type="caution">
    <text evidence="4">The sequence shown here is derived from an EMBL/GenBank/DDBJ whole genome shotgun (WGS) entry which is preliminary data.</text>
</comment>
<evidence type="ECO:0000256" key="2">
    <source>
        <dbReference type="SAM" id="SignalP"/>
    </source>
</evidence>
<feature type="signal peptide" evidence="2">
    <location>
        <begin position="1"/>
        <end position="16"/>
    </location>
</feature>